<dbReference type="GO" id="GO:0016866">
    <property type="term" value="F:intramolecular transferase activity"/>
    <property type="evidence" value="ECO:0007669"/>
    <property type="project" value="InterPro"/>
</dbReference>
<evidence type="ECO:0000256" key="1">
    <source>
        <dbReference type="ARBA" id="ARBA00009755"/>
    </source>
</evidence>
<dbReference type="SUPFAM" id="SSF48239">
    <property type="entry name" value="Terpenoid cyclases/Protein prenyltransferases"/>
    <property type="match status" value="1"/>
</dbReference>
<reference evidence="4" key="1">
    <citation type="journal article" date="2014" name="Front. Microbiol.">
        <title>High frequency of phylogenetically diverse reductive dehalogenase-homologous genes in deep subseafloor sedimentary metagenomes.</title>
        <authorList>
            <person name="Kawai M."/>
            <person name="Futagami T."/>
            <person name="Toyoda A."/>
            <person name="Takaki Y."/>
            <person name="Nishi S."/>
            <person name="Hori S."/>
            <person name="Arai W."/>
            <person name="Tsubouchi T."/>
            <person name="Morono Y."/>
            <person name="Uchiyama I."/>
            <person name="Ito T."/>
            <person name="Fujiyama A."/>
            <person name="Inagaki F."/>
            <person name="Takami H."/>
        </authorList>
    </citation>
    <scope>NUCLEOTIDE SEQUENCE</scope>
    <source>
        <strain evidence="4">Expedition CK06-06</strain>
    </source>
</reference>
<dbReference type="PANTHER" id="PTHR11764">
    <property type="entry name" value="TERPENE CYCLASE/MUTASE FAMILY MEMBER"/>
    <property type="match status" value="1"/>
</dbReference>
<name>X0S440_9ZZZZ</name>
<comment type="similarity">
    <text evidence="1">Belongs to the terpene cyclase/mutase family.</text>
</comment>
<feature type="domain" description="Squalene cyclase C-terminal" evidence="3">
    <location>
        <begin position="20"/>
        <end position="98"/>
    </location>
</feature>
<comment type="caution">
    <text evidence="4">The sequence shown here is derived from an EMBL/GenBank/DDBJ whole genome shotgun (WGS) entry which is preliminary data.</text>
</comment>
<feature type="non-terminal residue" evidence="4">
    <location>
        <position position="1"/>
    </location>
</feature>
<dbReference type="Gene3D" id="1.50.10.20">
    <property type="match status" value="1"/>
</dbReference>
<evidence type="ECO:0000256" key="2">
    <source>
        <dbReference type="ARBA" id="ARBA00022737"/>
    </source>
</evidence>
<dbReference type="PANTHER" id="PTHR11764:SF20">
    <property type="entry name" value="LANOSTEROL SYNTHASE"/>
    <property type="match status" value="1"/>
</dbReference>
<dbReference type="GO" id="GO:0016104">
    <property type="term" value="P:triterpenoid biosynthetic process"/>
    <property type="evidence" value="ECO:0007669"/>
    <property type="project" value="InterPro"/>
</dbReference>
<evidence type="ECO:0000313" key="4">
    <source>
        <dbReference type="EMBL" id="GAF75799.1"/>
    </source>
</evidence>
<dbReference type="InterPro" id="IPR008930">
    <property type="entry name" value="Terpenoid_cyclase/PrenylTrfase"/>
</dbReference>
<dbReference type="AlphaFoldDB" id="X0S440"/>
<dbReference type="EMBL" id="BARS01001744">
    <property type="protein sequence ID" value="GAF75799.1"/>
    <property type="molecule type" value="Genomic_DNA"/>
</dbReference>
<organism evidence="4">
    <name type="scientific">marine sediment metagenome</name>
    <dbReference type="NCBI Taxonomy" id="412755"/>
    <lineage>
        <taxon>unclassified sequences</taxon>
        <taxon>metagenomes</taxon>
        <taxon>ecological metagenomes</taxon>
    </lineage>
</organism>
<feature type="non-terminal residue" evidence="4">
    <location>
        <position position="235"/>
    </location>
</feature>
<keyword evidence="2" id="KW-0677">Repeat</keyword>
<gene>
    <name evidence="4" type="ORF">S01H1_03240</name>
</gene>
<feature type="domain" description="Squalene cyclase C-terminal" evidence="3">
    <location>
        <begin position="129"/>
        <end position="235"/>
    </location>
</feature>
<accession>X0S440</accession>
<dbReference type="GO" id="GO:0005811">
    <property type="term" value="C:lipid droplet"/>
    <property type="evidence" value="ECO:0007669"/>
    <property type="project" value="InterPro"/>
</dbReference>
<dbReference type="InterPro" id="IPR032696">
    <property type="entry name" value="SQ_cyclase_C"/>
</dbReference>
<sequence length="235" mass="26220">PEFALEDKVSGSIRVQPCKSPVWDTAITLRALSAGGLPPDHPAIRKAVEWLLKQQITRRGDWAETVRATPGGWCFEHSNAFYPDSDDTAMVLMALREQFNNAIRSCEALPPELRLVSDQTDERIDGARHRVADMDETAKAIARGLEWILAMQNDDGGWGAFDRNNNHKFLCYVPFADHNAMIDPSTPDLTGRVLEALGKLGLSLDNPAVDRAVAYLRRTQEVDGSWFGRWGVNYV</sequence>
<proteinExistence type="inferred from homology"/>
<dbReference type="Pfam" id="PF13243">
    <property type="entry name" value="SQHop_cyclase_C"/>
    <property type="match status" value="2"/>
</dbReference>
<protein>
    <recommendedName>
        <fullName evidence="3">Squalene cyclase C-terminal domain-containing protein</fullName>
    </recommendedName>
</protein>
<dbReference type="InterPro" id="IPR018333">
    <property type="entry name" value="Squalene_cyclase"/>
</dbReference>
<evidence type="ECO:0000259" key="3">
    <source>
        <dbReference type="Pfam" id="PF13243"/>
    </source>
</evidence>